<name>A0A4Y7IVL3_PAPSO</name>
<dbReference type="EMBL" id="CM010716">
    <property type="protein sequence ID" value="RZC52923.1"/>
    <property type="molecule type" value="Genomic_DNA"/>
</dbReference>
<dbReference type="Proteomes" id="UP000316621">
    <property type="component" value="Chromosome 2"/>
</dbReference>
<feature type="region of interest" description="Disordered" evidence="1">
    <location>
        <begin position="63"/>
        <end position="84"/>
    </location>
</feature>
<reference evidence="2 3" key="1">
    <citation type="journal article" date="2018" name="Science">
        <title>The opium poppy genome and morphinan production.</title>
        <authorList>
            <person name="Guo L."/>
            <person name="Winzer T."/>
            <person name="Yang X."/>
            <person name="Li Y."/>
            <person name="Ning Z."/>
            <person name="He Z."/>
            <person name="Teodor R."/>
            <person name="Lu Y."/>
            <person name="Bowser T.A."/>
            <person name="Graham I.A."/>
            <person name="Ye K."/>
        </authorList>
    </citation>
    <scope>NUCLEOTIDE SEQUENCE [LARGE SCALE GENOMIC DNA]</scope>
    <source>
        <strain evidence="3">cv. HN1</strain>
        <tissue evidence="2">Leaves</tissue>
    </source>
</reference>
<protein>
    <submittedName>
        <fullName evidence="2">Uncharacterized protein</fullName>
    </submittedName>
</protein>
<organism evidence="2 3">
    <name type="scientific">Papaver somniferum</name>
    <name type="common">Opium poppy</name>
    <dbReference type="NCBI Taxonomy" id="3469"/>
    <lineage>
        <taxon>Eukaryota</taxon>
        <taxon>Viridiplantae</taxon>
        <taxon>Streptophyta</taxon>
        <taxon>Embryophyta</taxon>
        <taxon>Tracheophyta</taxon>
        <taxon>Spermatophyta</taxon>
        <taxon>Magnoliopsida</taxon>
        <taxon>Ranunculales</taxon>
        <taxon>Papaveraceae</taxon>
        <taxon>Papaveroideae</taxon>
        <taxon>Papaver</taxon>
    </lineage>
</organism>
<evidence type="ECO:0000313" key="2">
    <source>
        <dbReference type="EMBL" id="RZC52923.1"/>
    </source>
</evidence>
<dbReference type="Gramene" id="RZC52923">
    <property type="protein sequence ID" value="RZC52923"/>
    <property type="gene ID" value="C5167_021357"/>
</dbReference>
<proteinExistence type="predicted"/>
<dbReference type="AlphaFoldDB" id="A0A4Y7IVL3"/>
<sequence length="84" mass="9599">MISETPPPVKKNNGYERFRSRRSLTARFAGYHFNETVFPSLEGDKKKMYTDVAKVTKSHIPAANIPARKMERPPGSINAHLERK</sequence>
<gene>
    <name evidence="2" type="ORF">C5167_021357</name>
</gene>
<evidence type="ECO:0000256" key="1">
    <source>
        <dbReference type="SAM" id="MobiDB-lite"/>
    </source>
</evidence>
<keyword evidence="3" id="KW-1185">Reference proteome</keyword>
<evidence type="ECO:0000313" key="3">
    <source>
        <dbReference type="Proteomes" id="UP000316621"/>
    </source>
</evidence>
<accession>A0A4Y7IVL3</accession>